<reference evidence="2 3" key="1">
    <citation type="journal article" date="2021" name="Elife">
        <title>Chloroplast acquisition without the gene transfer in kleptoplastic sea slugs, Plakobranchus ocellatus.</title>
        <authorList>
            <person name="Maeda T."/>
            <person name="Takahashi S."/>
            <person name="Yoshida T."/>
            <person name="Shimamura S."/>
            <person name="Takaki Y."/>
            <person name="Nagai Y."/>
            <person name="Toyoda A."/>
            <person name="Suzuki Y."/>
            <person name="Arimoto A."/>
            <person name="Ishii H."/>
            <person name="Satoh N."/>
            <person name="Nishiyama T."/>
            <person name="Hasebe M."/>
            <person name="Maruyama T."/>
            <person name="Minagawa J."/>
            <person name="Obokata J."/>
            <person name="Shigenobu S."/>
        </authorList>
    </citation>
    <scope>NUCLEOTIDE SEQUENCE [LARGE SCALE GENOMIC DNA]</scope>
</reference>
<dbReference type="AlphaFoldDB" id="A0AAV3Z1B1"/>
<name>A0AAV3Z1B1_9GAST</name>
<organism evidence="2 3">
    <name type="scientific">Plakobranchus ocellatus</name>
    <dbReference type="NCBI Taxonomy" id="259542"/>
    <lineage>
        <taxon>Eukaryota</taxon>
        <taxon>Metazoa</taxon>
        <taxon>Spiralia</taxon>
        <taxon>Lophotrochozoa</taxon>
        <taxon>Mollusca</taxon>
        <taxon>Gastropoda</taxon>
        <taxon>Heterobranchia</taxon>
        <taxon>Euthyneura</taxon>
        <taxon>Panpulmonata</taxon>
        <taxon>Sacoglossa</taxon>
        <taxon>Placobranchoidea</taxon>
        <taxon>Plakobranchidae</taxon>
        <taxon>Plakobranchus</taxon>
    </lineage>
</organism>
<sequence length="120" mass="14172">MSPDPVVLNKQGHKKETAGEKGRRKNGMTIYKNERRNDLQRLMSLHMMETDGVKLVQLTLQRLQWLKKAQRYSSANWRIKLGRFNLDLAPDHRNSSTHKQMMSMSPDFTYSCRRVVPNQW</sequence>
<dbReference type="Proteomes" id="UP000735302">
    <property type="component" value="Unassembled WGS sequence"/>
</dbReference>
<feature type="region of interest" description="Disordered" evidence="1">
    <location>
        <begin position="1"/>
        <end position="29"/>
    </location>
</feature>
<protein>
    <submittedName>
        <fullName evidence="2">Uncharacterized protein</fullName>
    </submittedName>
</protein>
<dbReference type="EMBL" id="BLXT01001916">
    <property type="protein sequence ID" value="GFN89098.1"/>
    <property type="molecule type" value="Genomic_DNA"/>
</dbReference>
<evidence type="ECO:0000313" key="2">
    <source>
        <dbReference type="EMBL" id="GFN89098.1"/>
    </source>
</evidence>
<accession>A0AAV3Z1B1</accession>
<evidence type="ECO:0000256" key="1">
    <source>
        <dbReference type="SAM" id="MobiDB-lite"/>
    </source>
</evidence>
<proteinExistence type="predicted"/>
<keyword evidence="3" id="KW-1185">Reference proteome</keyword>
<comment type="caution">
    <text evidence="2">The sequence shown here is derived from an EMBL/GenBank/DDBJ whole genome shotgun (WGS) entry which is preliminary data.</text>
</comment>
<evidence type="ECO:0000313" key="3">
    <source>
        <dbReference type="Proteomes" id="UP000735302"/>
    </source>
</evidence>
<gene>
    <name evidence="2" type="ORF">PoB_001560400</name>
</gene>